<protein>
    <recommendedName>
        <fullName evidence="2">N-acetylmuramoyl-L-alanine amidase</fullName>
        <ecNumber evidence="2">3.5.1.28</ecNumber>
    </recommendedName>
</protein>
<dbReference type="InterPro" id="IPR051206">
    <property type="entry name" value="NAMLAA_amidase_2"/>
</dbReference>
<keyword evidence="3" id="KW-0378">Hydrolase</keyword>
<dbReference type="InterPro" id="IPR006311">
    <property type="entry name" value="TAT_signal"/>
</dbReference>
<keyword evidence="8" id="KW-1185">Reference proteome</keyword>
<evidence type="ECO:0000256" key="2">
    <source>
        <dbReference type="ARBA" id="ARBA00011901"/>
    </source>
</evidence>
<evidence type="ECO:0000259" key="6">
    <source>
        <dbReference type="SMART" id="SM00644"/>
    </source>
</evidence>
<evidence type="ECO:0000313" key="8">
    <source>
        <dbReference type="Proteomes" id="UP000317893"/>
    </source>
</evidence>
<evidence type="ECO:0000256" key="5">
    <source>
        <dbReference type="SAM" id="SignalP"/>
    </source>
</evidence>
<dbReference type="GO" id="GO:0009254">
    <property type="term" value="P:peptidoglycan turnover"/>
    <property type="evidence" value="ECO:0007669"/>
    <property type="project" value="TreeGrafter"/>
</dbReference>
<sequence>MTRSTRPTPGRHRRRALALAATTTLAGSLVGAVALGATHADAASTSASAGSTGPTARGAAFGAAAREFGVPQSVLEAVSYSQTRWEGHAGQHSTDGGYGPMNLVDGTLFADDAAEGKDGTDGSTPGAVPGGVDTLGKAAALLGLPRQTLRTSDVANIRGGAALLAQEQRALGLPTGVSSDPGAWYAAVAHAGSATTADDAREFADDTFAQLQAGSARTTTDGQTLAMAATRVTPQTAQLSRLGLRAAAKRDPNLECPAGLPCEWDPAPYEQYGPGAGDYGNHDLARRDVGSPKITTIVIHDTEATWDTTLGLIADPTYVSWHYSIRSEDGYIAQHVPTKDVAWHAGNWYVNMHSIGIEHEGFAPQGATWFTEPMYRKSAKLVAYLTQKYGIPVDRAHIIGHDQVPGTTPSTVAGMHWDPGPYWDWSHYFDLIGKPLSDVGPKPSSQLVRILPGFNRNQQPVTGCDTSGSGNPCDPQGTNFVSLRQSPSDAAPLVKDLGLHPDGSASTTDVADMGARAAAGTDYAVAGRQGDWTAIWYLGDIAWFKNPVKRPTAVPVTGSYVVPKAGNASVPVYGRAYPEASAYPAGILVQTVTPLQYTIKAGQRYALLDAHIPTDYYRASTFAGTPPTDHVDVMGQDVYYEIDLGHRVAYVRAADVDIVQAK</sequence>
<accession>A0A542DYW2</accession>
<keyword evidence="5" id="KW-0732">Signal</keyword>
<dbReference type="Gene3D" id="3.40.80.10">
    <property type="entry name" value="Peptidoglycan recognition protein-like"/>
    <property type="match status" value="1"/>
</dbReference>
<dbReference type="CDD" id="cd06583">
    <property type="entry name" value="PGRP"/>
    <property type="match status" value="1"/>
</dbReference>
<dbReference type="EC" id="3.5.1.28" evidence="2"/>
<evidence type="ECO:0000256" key="3">
    <source>
        <dbReference type="ARBA" id="ARBA00022801"/>
    </source>
</evidence>
<dbReference type="GO" id="GO:0008745">
    <property type="term" value="F:N-acetylmuramoyl-L-alanine amidase activity"/>
    <property type="evidence" value="ECO:0007669"/>
    <property type="project" value="UniProtKB-EC"/>
</dbReference>
<organism evidence="7 8">
    <name type="scientific">Lapillicoccus jejuensis</name>
    <dbReference type="NCBI Taxonomy" id="402171"/>
    <lineage>
        <taxon>Bacteria</taxon>
        <taxon>Bacillati</taxon>
        <taxon>Actinomycetota</taxon>
        <taxon>Actinomycetes</taxon>
        <taxon>Micrococcales</taxon>
        <taxon>Intrasporangiaceae</taxon>
        <taxon>Lapillicoccus</taxon>
    </lineage>
</organism>
<feature type="chain" id="PRO_5022214513" description="N-acetylmuramoyl-L-alanine amidase" evidence="5">
    <location>
        <begin position="43"/>
        <end position="662"/>
    </location>
</feature>
<evidence type="ECO:0000256" key="1">
    <source>
        <dbReference type="ARBA" id="ARBA00001561"/>
    </source>
</evidence>
<dbReference type="PANTHER" id="PTHR30417:SF1">
    <property type="entry name" value="N-ACETYLMURAMOYL-L-ALANINE AMIDASE AMID"/>
    <property type="match status" value="1"/>
</dbReference>
<name>A0A542DYW2_9MICO</name>
<feature type="domain" description="N-acetylmuramoyl-L-alanine amidase" evidence="6">
    <location>
        <begin position="279"/>
        <end position="420"/>
    </location>
</feature>
<keyword evidence="4" id="KW-0961">Cell wall biogenesis/degradation</keyword>
<dbReference type="SMART" id="SM00644">
    <property type="entry name" value="Ami_2"/>
    <property type="match status" value="1"/>
</dbReference>
<dbReference type="AlphaFoldDB" id="A0A542DYW2"/>
<reference evidence="7 8" key="1">
    <citation type="submission" date="2019-06" db="EMBL/GenBank/DDBJ databases">
        <title>Sequencing the genomes of 1000 actinobacteria strains.</title>
        <authorList>
            <person name="Klenk H.-P."/>
        </authorList>
    </citation>
    <scope>NUCLEOTIDE SEQUENCE [LARGE SCALE GENOMIC DNA]</scope>
    <source>
        <strain evidence="7 8">DSM 18607</strain>
    </source>
</reference>
<dbReference type="GO" id="GO:0009253">
    <property type="term" value="P:peptidoglycan catabolic process"/>
    <property type="evidence" value="ECO:0007669"/>
    <property type="project" value="InterPro"/>
</dbReference>
<evidence type="ECO:0000256" key="4">
    <source>
        <dbReference type="ARBA" id="ARBA00023316"/>
    </source>
</evidence>
<dbReference type="PANTHER" id="PTHR30417">
    <property type="entry name" value="N-ACETYLMURAMOYL-L-ALANINE AMIDASE AMID"/>
    <property type="match status" value="1"/>
</dbReference>
<comment type="caution">
    <text evidence="7">The sequence shown here is derived from an EMBL/GenBank/DDBJ whole genome shotgun (WGS) entry which is preliminary data.</text>
</comment>
<feature type="signal peptide" evidence="5">
    <location>
        <begin position="1"/>
        <end position="42"/>
    </location>
</feature>
<dbReference type="FunFam" id="3.40.80.10:FF:000006">
    <property type="entry name" value="N-acetylmuramoyl-L-alanine amidase"/>
    <property type="match status" value="1"/>
</dbReference>
<dbReference type="SUPFAM" id="SSF55846">
    <property type="entry name" value="N-acetylmuramoyl-L-alanine amidase-like"/>
    <property type="match status" value="1"/>
</dbReference>
<gene>
    <name evidence="7" type="ORF">FB458_1366</name>
</gene>
<dbReference type="Pfam" id="PF01510">
    <property type="entry name" value="Amidase_2"/>
    <property type="match status" value="1"/>
</dbReference>
<evidence type="ECO:0000313" key="7">
    <source>
        <dbReference type="EMBL" id="TQJ08282.1"/>
    </source>
</evidence>
<dbReference type="InterPro" id="IPR002502">
    <property type="entry name" value="Amidase_domain"/>
</dbReference>
<dbReference type="EMBL" id="VFMN01000001">
    <property type="protein sequence ID" value="TQJ08282.1"/>
    <property type="molecule type" value="Genomic_DNA"/>
</dbReference>
<proteinExistence type="predicted"/>
<dbReference type="InterPro" id="IPR036505">
    <property type="entry name" value="Amidase/PGRP_sf"/>
</dbReference>
<dbReference type="OrthoDB" id="9758772at2"/>
<dbReference type="Proteomes" id="UP000317893">
    <property type="component" value="Unassembled WGS sequence"/>
</dbReference>
<dbReference type="RefSeq" id="WP_141847815.1">
    <property type="nucleotide sequence ID" value="NZ_BAAAPR010000002.1"/>
</dbReference>
<dbReference type="PROSITE" id="PS51318">
    <property type="entry name" value="TAT"/>
    <property type="match status" value="1"/>
</dbReference>
<dbReference type="GO" id="GO:0071555">
    <property type="term" value="P:cell wall organization"/>
    <property type="evidence" value="ECO:0007669"/>
    <property type="project" value="UniProtKB-KW"/>
</dbReference>
<comment type="catalytic activity">
    <reaction evidence="1">
        <text>Hydrolyzes the link between N-acetylmuramoyl residues and L-amino acid residues in certain cell-wall glycopeptides.</text>
        <dbReference type="EC" id="3.5.1.28"/>
    </reaction>
</comment>